<dbReference type="RefSeq" id="WP_002793095.1">
    <property type="nucleotide sequence ID" value="NZ_HE973588.1"/>
</dbReference>
<protein>
    <submittedName>
        <fullName evidence="1">Uncharacterized protein</fullName>
    </submittedName>
</protein>
<accession>I4HNH1</accession>
<sequence length="729" mass="78519">MPLADTLNRKPGDILKSDDWNVIIKEIDRLETAKINRDGADTLKGPLTIAESLKVNSNVTISGNLSVTNVLEIGTPPFAGNTGGNRDWMQKGIKINWDSDSLFIGLKNEGTNRKDAVIAWGDDPQDDLRFVNVLAGGEVQGKELMRIKPSGNVGIGTNNPIASLDIASASRTGTHPTAVKGLYITGDFNADNDGVEFRHSNATQGIGFGFNTIYAAGSNDDQDLQLKPKGTGEVKVAGSLSVSGIVKAQALTVSGDLSVTGSVNFSLQTRQMLNLWSTNYGIGIQSSTQYFRTGANFAWYKGGSHNDAELNAGGGSSLMTLDSNGNLSVSGIVKIGSLQLGGFTSEDKDEWLNVFWSRDLNQNWDEGLIKHSSSRGVFKKAGFGIHFHQNREFGFWSTGWNPLFAVEGDTGNTYIRGNLDLQGSAFLGYESDISNFGTPLKSGFYQNGGGSEIPGDVPDISNTWTHLITARHSNTSNNYQLQIASTFTDNDRLFFRKVAAGLETNNPGWKEVATRGKNTFVGNQIIDGNLDASGTLKVNGAITPSVGNSGNNGIMFPINPGKGGEDAAWIRYYVRGGEATTFEIGTSNDTDDHIALMPNAGNVGIGTSTPNDKLDVAGSLRILTDSNPIRFTSVWSDFPNAVNNQAEISNDTGNYKTLMIVGNKSAGLDRRVSIWDRLEVNGQLEVKGNGNTFRISVEGNRVVFYLSNAYHGTNKQISWDGDNNWDQVS</sequence>
<reference evidence="1 2" key="1">
    <citation type="submission" date="2012-04" db="EMBL/GenBank/DDBJ databases">
        <authorList>
            <person name="Genoscope - CEA"/>
        </authorList>
    </citation>
    <scope>NUCLEOTIDE SEQUENCE [LARGE SCALE GENOMIC DNA]</scope>
    <source>
        <strain evidence="1 2">9808</strain>
    </source>
</reference>
<name>I4HNH1_MICAE</name>
<dbReference type="AlphaFoldDB" id="I4HNH1"/>
<proteinExistence type="predicted"/>
<evidence type="ECO:0000313" key="2">
    <source>
        <dbReference type="Proteomes" id="UP000005291"/>
    </source>
</evidence>
<dbReference type="Proteomes" id="UP000005291">
    <property type="component" value="Unassembled WGS sequence"/>
</dbReference>
<dbReference type="HOGENOM" id="CLU_379844_0_0_3"/>
<dbReference type="EMBL" id="CAIN01000127">
    <property type="protein sequence ID" value="CCI23595.1"/>
    <property type="molecule type" value="Genomic_DNA"/>
</dbReference>
<gene>
    <name evidence="1" type="ORF">MICAG_2120011</name>
</gene>
<comment type="caution">
    <text evidence="1">The sequence shown here is derived from an EMBL/GenBank/DDBJ whole genome shotgun (WGS) entry which is preliminary data.</text>
</comment>
<evidence type="ECO:0000313" key="1">
    <source>
        <dbReference type="EMBL" id="CCI23595.1"/>
    </source>
</evidence>
<organism evidence="1 2">
    <name type="scientific">Microcystis aeruginosa PCC 9808</name>
    <dbReference type="NCBI Taxonomy" id="1160284"/>
    <lineage>
        <taxon>Bacteria</taxon>
        <taxon>Bacillati</taxon>
        <taxon>Cyanobacteriota</taxon>
        <taxon>Cyanophyceae</taxon>
        <taxon>Oscillatoriophycideae</taxon>
        <taxon>Chroococcales</taxon>
        <taxon>Microcystaceae</taxon>
        <taxon>Microcystis</taxon>
    </lineage>
</organism>